<gene>
    <name evidence="2" type="ORF">C8A01DRAFT_33949</name>
</gene>
<evidence type="ECO:0000313" key="2">
    <source>
        <dbReference type="EMBL" id="KAK4041961.1"/>
    </source>
</evidence>
<feature type="compositionally biased region" description="Polar residues" evidence="1">
    <location>
        <begin position="1"/>
        <end position="15"/>
    </location>
</feature>
<dbReference type="AlphaFoldDB" id="A0AAN6STV9"/>
<reference evidence="3" key="1">
    <citation type="journal article" date="2023" name="Mol. Phylogenet. Evol.">
        <title>Genome-scale phylogeny and comparative genomics of the fungal order Sordariales.</title>
        <authorList>
            <person name="Hensen N."/>
            <person name="Bonometti L."/>
            <person name="Westerberg I."/>
            <person name="Brannstrom I.O."/>
            <person name="Guillou S."/>
            <person name="Cros-Aarteil S."/>
            <person name="Calhoun S."/>
            <person name="Haridas S."/>
            <person name="Kuo A."/>
            <person name="Mondo S."/>
            <person name="Pangilinan J."/>
            <person name="Riley R."/>
            <person name="LaButti K."/>
            <person name="Andreopoulos B."/>
            <person name="Lipzen A."/>
            <person name="Chen C."/>
            <person name="Yan M."/>
            <person name="Daum C."/>
            <person name="Ng V."/>
            <person name="Clum A."/>
            <person name="Steindorff A."/>
            <person name="Ohm R.A."/>
            <person name="Martin F."/>
            <person name="Silar P."/>
            <person name="Natvig D.O."/>
            <person name="Lalanne C."/>
            <person name="Gautier V."/>
            <person name="Ament-Velasquez S.L."/>
            <person name="Kruys A."/>
            <person name="Hutchinson M.I."/>
            <person name="Powell A.J."/>
            <person name="Barry K."/>
            <person name="Miller A.N."/>
            <person name="Grigoriev I.V."/>
            <person name="Debuchy R."/>
            <person name="Gladieux P."/>
            <person name="Hiltunen Thoren M."/>
            <person name="Johannesson H."/>
        </authorList>
    </citation>
    <scope>NUCLEOTIDE SEQUENCE [LARGE SCALE GENOMIC DNA]</scope>
    <source>
        <strain evidence="3">CBS 284.82</strain>
    </source>
</reference>
<feature type="region of interest" description="Disordered" evidence="1">
    <location>
        <begin position="1"/>
        <end position="82"/>
    </location>
</feature>
<proteinExistence type="predicted"/>
<feature type="region of interest" description="Disordered" evidence="1">
    <location>
        <begin position="172"/>
        <end position="217"/>
    </location>
</feature>
<dbReference type="Proteomes" id="UP001303115">
    <property type="component" value="Unassembled WGS sequence"/>
</dbReference>
<evidence type="ECO:0000256" key="1">
    <source>
        <dbReference type="SAM" id="MobiDB-lite"/>
    </source>
</evidence>
<name>A0AAN6STV9_9PEZI</name>
<organism evidence="2 3">
    <name type="scientific">Parachaetomium inaequale</name>
    <dbReference type="NCBI Taxonomy" id="2588326"/>
    <lineage>
        <taxon>Eukaryota</taxon>
        <taxon>Fungi</taxon>
        <taxon>Dikarya</taxon>
        <taxon>Ascomycota</taxon>
        <taxon>Pezizomycotina</taxon>
        <taxon>Sordariomycetes</taxon>
        <taxon>Sordariomycetidae</taxon>
        <taxon>Sordariales</taxon>
        <taxon>Chaetomiaceae</taxon>
        <taxon>Parachaetomium</taxon>
    </lineage>
</organism>
<accession>A0AAN6STV9</accession>
<sequence>MGSSKPTAPASQPSTPRAIRQGVLTGRIDSHDPSTPGGSNKKYKKYLATMDPAAVGSSPGTPGGSLASPSLGRPRGSTNYDSGKYGRCPRCVVGRRVRSRYNPAGSSIHRGKFRFVCSNKADMGCNYSETLEEDPALNPASYSGSDQAPALNMNMDIDGEEEGEEGDFEIMGQGTVDTPSKLSGGKSIGAGKRRNNNNFKGPGTGTGNGRDKPQQNLGCPECMQGRLVKKVKDTFRFNETVLVCEKVWNGKDVVGGCGYKIDIGRDPVDEDDGGAAAAGGSRDSATVAEAREKIKQMKKKSAQEIARERKEKYNMIMQERERAMADPLAAAVMVAPAVKAKKKVVVDLTEDDDGEFFGITRDTPRPPPAGAAIGPYAPIVIEDDEPEAAGAAGAAKTTKAAAFDDFGSDDDMELIRLAEQANEAKDELDEHEELELMELADEIESSMPRTN</sequence>
<protein>
    <submittedName>
        <fullName evidence="2">Uncharacterized protein</fullName>
    </submittedName>
</protein>
<comment type="caution">
    <text evidence="2">The sequence shown here is derived from an EMBL/GenBank/DDBJ whole genome shotgun (WGS) entry which is preliminary data.</text>
</comment>
<dbReference type="EMBL" id="MU854348">
    <property type="protein sequence ID" value="KAK4041961.1"/>
    <property type="molecule type" value="Genomic_DNA"/>
</dbReference>
<keyword evidence="3" id="KW-1185">Reference proteome</keyword>
<evidence type="ECO:0000313" key="3">
    <source>
        <dbReference type="Proteomes" id="UP001303115"/>
    </source>
</evidence>